<gene>
    <name evidence="9" type="ORF">QQ020_28550</name>
</gene>
<dbReference type="InterPro" id="IPR008168">
    <property type="entry name" value="Cyt_C_IC"/>
</dbReference>
<dbReference type="PRINTS" id="PR00605">
    <property type="entry name" value="CYTCHROMECIC"/>
</dbReference>
<dbReference type="PROSITE" id="PS51007">
    <property type="entry name" value="CYTC"/>
    <property type="match status" value="2"/>
</dbReference>
<feature type="domain" description="Cytochrome c" evidence="8">
    <location>
        <begin position="50"/>
        <end position="196"/>
    </location>
</feature>
<evidence type="ECO:0000256" key="2">
    <source>
        <dbReference type="ARBA" id="ARBA00022617"/>
    </source>
</evidence>
<evidence type="ECO:0000256" key="3">
    <source>
        <dbReference type="ARBA" id="ARBA00022723"/>
    </source>
</evidence>
<reference evidence="9" key="1">
    <citation type="submission" date="2023-06" db="EMBL/GenBank/DDBJ databases">
        <title>Genomic of Agaribacillus aureum.</title>
        <authorList>
            <person name="Wang G."/>
        </authorList>
    </citation>
    <scope>NUCLEOTIDE SEQUENCE</scope>
    <source>
        <strain evidence="9">BMA12</strain>
    </source>
</reference>
<dbReference type="InterPro" id="IPR003468">
    <property type="entry name" value="Cyt_c_oxidase_monohaem-su/FixO"/>
</dbReference>
<proteinExistence type="predicted"/>
<keyword evidence="7" id="KW-0812">Transmembrane</keyword>
<dbReference type="PANTHER" id="PTHR35008">
    <property type="entry name" value="BLL4482 PROTEIN-RELATED"/>
    <property type="match status" value="1"/>
</dbReference>
<accession>A0ABT8LIG0</accession>
<dbReference type="InterPro" id="IPR009056">
    <property type="entry name" value="Cyt_c-like_dom"/>
</dbReference>
<evidence type="ECO:0000256" key="4">
    <source>
        <dbReference type="ARBA" id="ARBA00022982"/>
    </source>
</evidence>
<evidence type="ECO:0000256" key="7">
    <source>
        <dbReference type="SAM" id="Phobius"/>
    </source>
</evidence>
<keyword evidence="7" id="KW-1133">Transmembrane helix</keyword>
<keyword evidence="10" id="KW-1185">Reference proteome</keyword>
<dbReference type="InterPro" id="IPR036909">
    <property type="entry name" value="Cyt_c-like_dom_sf"/>
</dbReference>
<dbReference type="InterPro" id="IPR051459">
    <property type="entry name" value="Cytochrome_c-type_DH"/>
</dbReference>
<keyword evidence="5 6" id="KW-0408">Iron</keyword>
<dbReference type="Gene3D" id="1.10.760.10">
    <property type="entry name" value="Cytochrome c-like domain"/>
    <property type="match status" value="2"/>
</dbReference>
<dbReference type="EMBL" id="JAUJEB010000007">
    <property type="protein sequence ID" value="MDN5216063.1"/>
    <property type="molecule type" value="Genomic_DNA"/>
</dbReference>
<evidence type="ECO:0000313" key="10">
    <source>
        <dbReference type="Proteomes" id="UP001172083"/>
    </source>
</evidence>
<dbReference type="RefSeq" id="WP_346761397.1">
    <property type="nucleotide sequence ID" value="NZ_JAUJEB010000007.1"/>
</dbReference>
<name>A0ABT8LIG0_9BACT</name>
<keyword evidence="4" id="KW-0249">Electron transport</keyword>
<evidence type="ECO:0000256" key="1">
    <source>
        <dbReference type="ARBA" id="ARBA00022448"/>
    </source>
</evidence>
<evidence type="ECO:0000259" key="8">
    <source>
        <dbReference type="PROSITE" id="PS51007"/>
    </source>
</evidence>
<evidence type="ECO:0000256" key="6">
    <source>
        <dbReference type="PROSITE-ProRule" id="PRU00433"/>
    </source>
</evidence>
<dbReference type="SUPFAM" id="SSF46626">
    <property type="entry name" value="Cytochrome c"/>
    <property type="match status" value="2"/>
</dbReference>
<evidence type="ECO:0000313" key="9">
    <source>
        <dbReference type="EMBL" id="MDN5216063.1"/>
    </source>
</evidence>
<feature type="domain" description="Cytochrome c" evidence="8">
    <location>
        <begin position="244"/>
        <end position="329"/>
    </location>
</feature>
<sequence length="352" mass="38573">MNLSFHTNHRLLVSLIFGGFGLLSLGIAVLPAYNVQENNRLLPRQSPLTAAEQRGKDVYIAEGCVGCHTQQVRTIAMDKTWGERPGIPADYATNTRPDLWRQTASILGTERTGPDLTNIGQRQPSIDWHLLHLFNPRMVVAESIMPAYPWLFEEKENPGKHDRVVKLPPEQQKHITGQLVTTRKAEDLVAYLRSLKQPDLPVGIKINFIDFPKSKDKGRELQTVEGKVGDSKAAGGDKDFDGAALIAKGEVLFQARCAACHQGNGEGLAGAFPPLKGSEIVNSEDPSKMIDIILNGYDENEAYGAMPGFAGQLSDEEIASIASYERNSWGNSAPVVEPATVKAIREMIKPPL</sequence>
<dbReference type="Proteomes" id="UP001172083">
    <property type="component" value="Unassembled WGS sequence"/>
</dbReference>
<organism evidence="9 10">
    <name type="scientific">Agaribacillus aureus</name>
    <dbReference type="NCBI Taxonomy" id="3051825"/>
    <lineage>
        <taxon>Bacteria</taxon>
        <taxon>Pseudomonadati</taxon>
        <taxon>Bacteroidota</taxon>
        <taxon>Cytophagia</taxon>
        <taxon>Cytophagales</taxon>
        <taxon>Splendidivirgaceae</taxon>
        <taxon>Agaribacillus</taxon>
    </lineage>
</organism>
<keyword evidence="3 6" id="KW-0479">Metal-binding</keyword>
<dbReference type="PANTHER" id="PTHR35008:SF8">
    <property type="entry name" value="ALCOHOL DEHYDROGENASE CYTOCHROME C SUBUNIT"/>
    <property type="match status" value="1"/>
</dbReference>
<feature type="transmembrane region" description="Helical" evidence="7">
    <location>
        <begin position="12"/>
        <end position="33"/>
    </location>
</feature>
<keyword evidence="7" id="KW-0472">Membrane</keyword>
<keyword evidence="1" id="KW-0813">Transport</keyword>
<evidence type="ECO:0000256" key="5">
    <source>
        <dbReference type="ARBA" id="ARBA00023004"/>
    </source>
</evidence>
<comment type="caution">
    <text evidence="9">The sequence shown here is derived from an EMBL/GenBank/DDBJ whole genome shotgun (WGS) entry which is preliminary data.</text>
</comment>
<keyword evidence="2 6" id="KW-0349">Heme</keyword>
<dbReference type="Pfam" id="PF13442">
    <property type="entry name" value="Cytochrome_CBB3"/>
    <property type="match status" value="1"/>
</dbReference>
<dbReference type="Pfam" id="PF02433">
    <property type="entry name" value="FixO"/>
    <property type="match status" value="1"/>
</dbReference>
<protein>
    <submittedName>
        <fullName evidence="9">Cbb3-type cytochrome c oxidase subunit II</fullName>
    </submittedName>
</protein>